<dbReference type="EMBL" id="FUKM01000002">
    <property type="protein sequence ID" value="SJN08956.1"/>
    <property type="molecule type" value="Genomic_DNA"/>
</dbReference>
<evidence type="ECO:0000313" key="2">
    <source>
        <dbReference type="Proteomes" id="UP000196331"/>
    </source>
</evidence>
<dbReference type="Proteomes" id="UP000196331">
    <property type="component" value="Unassembled WGS sequence"/>
</dbReference>
<proteinExistence type="predicted"/>
<dbReference type="OrthoDB" id="7221817at2"/>
<name>A0A1R4HN53_9GAMM</name>
<dbReference type="RefSeq" id="WP_087105362.1">
    <property type="nucleotide sequence ID" value="NZ_FUKM01000002.1"/>
</dbReference>
<comment type="caution">
    <text evidence="1">The sequence shown here is derived from an EMBL/GenBank/DDBJ whole genome shotgun (WGS) entry which is preliminary data.</text>
</comment>
<accession>A0A1R4HN53</accession>
<reference evidence="1 2" key="1">
    <citation type="submission" date="2017-02" db="EMBL/GenBank/DDBJ databases">
        <authorList>
            <person name="Dridi B."/>
        </authorList>
    </citation>
    <scope>NUCLEOTIDE SEQUENCE [LARGE SCALE GENOMIC DNA]</scope>
    <source>
        <strain evidence="1 2">JB380</strain>
    </source>
</reference>
<dbReference type="SUPFAM" id="SSF52467">
    <property type="entry name" value="DHS-like NAD/FAD-binding domain"/>
    <property type="match status" value="1"/>
</dbReference>
<evidence type="ECO:0000313" key="1">
    <source>
        <dbReference type="EMBL" id="SJN08956.1"/>
    </source>
</evidence>
<gene>
    <name evidence="1" type="ORF">CZ787_00420</name>
</gene>
<dbReference type="AlphaFoldDB" id="A0A1R4HN53"/>
<organism evidence="1 2">
    <name type="scientific">Halomonas citrativorans</name>
    <dbReference type="NCBI Taxonomy" id="2742612"/>
    <lineage>
        <taxon>Bacteria</taxon>
        <taxon>Pseudomonadati</taxon>
        <taxon>Pseudomonadota</taxon>
        <taxon>Gammaproteobacteria</taxon>
        <taxon>Oceanospirillales</taxon>
        <taxon>Halomonadaceae</taxon>
        <taxon>Halomonas</taxon>
    </lineage>
</organism>
<dbReference type="InterPro" id="IPR029035">
    <property type="entry name" value="DHS-like_NAD/FAD-binding_dom"/>
</dbReference>
<dbReference type="Pfam" id="PF13289">
    <property type="entry name" value="SIR2_2"/>
    <property type="match status" value="1"/>
</dbReference>
<protein>
    <submittedName>
        <fullName evidence="1">USG protein</fullName>
    </submittedName>
</protein>
<sequence length="1172" mass="133358">MNNNDASTVLKNFHNLPDFPSFEAFARALWQDEAAVMVGAGFSRVCTREKNSPTPPLWSDFKTEMSAALGYGPEEMSDALRLAQEYQTLHGDSGLDQLINRLVVDEQWEPSPLHKQLLEFPWRDVLTTNWDTLLERTKPQTPDRIYSCVRTVQDIAHRTQPRIVKLHGSLPSYKPFIFTEDDYRTYPVQFAPFVNLAQQVMLEHDLCLIGFSGVDPNFLAWSGWVRDTLDVAARRIRLVGVLNLSPVSRALLERRNVTPIDLAPLVSKMHPNEKHEKALELFFAALLASKPPSPFAWDIGYNEFSQSAVAKEEDRPTRAEVAEAWAKDKSTYPGWIIAPYGETRKLRNSFPTVQKSDESAEAHLRFALERIWRRRTAMRWLNFEDMRNADTHFNCAEQSLSKAEKTELCASIASEWRRHQKWEEWERWMARLETIGSDEATQHHAYEAGQRALIDWDDDGVLKAATALNSGEPIWMMRRAGLLATLFRHREAAELYQAALLCIRQKLLSAPKSAWLISLEGWAAFFHGVSHSALSGDLVSFPEDESDETRMRYVTAKADPWDTITRLERLASDRIDRNRKEAEQWKLSFKSGRYGPGGTKRLSGDDECPFYSLLELIERTGAPDYIVNFNVFSSRLETAYRAITTCDESDLLTFFARYRGSDTKILDWIMPRMQVALLSDAAVEHFISVIPRRIDRHANLNDSSGDEDHFVFLLELLARIVVRTSSIRALEIFKWVVNKLGYLDLWWGTYSAYGAVLEGAIEAMEADERQEAMNLALNIKTPGEAEVDGMERYWPEPFDDFSDEDAQRLSVSPHSSVRIDTLITLVDSGLDVDRGRALRRLHKLYQMDKLTSLQSGALESAIWTRAGENGWPCDTQLHPWVFLELPGKDRANTLFLEKIVGGVASGQIGHELLMNLRVGLQITDTTVPKEMLVSCVKSCIAWTPIATEERSPISHALSGDNERDKATGREIGELLAQSLLPRLDTGDLPEDIVEQLKDPERLLHIPSLAANAFQLVRLWPNHKTQAFAQIRSAIASRDPIRVYPAYIAMRQFIDNSSVELDVPREVKELLLHACEQRTQPGLSSTLELLGDMVEKNQLNGDDLDRLSSALPPVLKEYRYDQKNLEVPSKAELPRVRKEVHRLSKFLLDHRAGLEELKSELENDALPEVRFVN</sequence>